<accession>A0A369IXR4</accession>
<proteinExistence type="predicted"/>
<dbReference type="Proteomes" id="UP000076154">
    <property type="component" value="Unassembled WGS sequence"/>
</dbReference>
<reference evidence="1" key="1">
    <citation type="submission" date="2018-04" db="EMBL/GenBank/DDBJ databases">
        <title>Whole genome sequencing of Hypsizygus marmoreus.</title>
        <authorList>
            <person name="Choi I.-G."/>
            <person name="Min B."/>
            <person name="Kim J.-G."/>
            <person name="Kim S."/>
            <person name="Oh Y.-L."/>
            <person name="Kong W.-S."/>
            <person name="Park H."/>
            <person name="Jeong J."/>
            <person name="Song E.-S."/>
        </authorList>
    </citation>
    <scope>NUCLEOTIDE SEQUENCE [LARGE SCALE GENOMIC DNA]</scope>
    <source>
        <strain evidence="1">51987-8</strain>
    </source>
</reference>
<dbReference type="InParanoid" id="A0A369IXR4"/>
<dbReference type="EMBL" id="LUEZ02000096">
    <property type="protein sequence ID" value="RDB14569.1"/>
    <property type="molecule type" value="Genomic_DNA"/>
</dbReference>
<name>A0A369IXR4_HYPMA</name>
<evidence type="ECO:0000313" key="1">
    <source>
        <dbReference type="EMBL" id="RDB14569.1"/>
    </source>
</evidence>
<keyword evidence="2" id="KW-1185">Reference proteome</keyword>
<dbReference type="AlphaFoldDB" id="A0A369IXR4"/>
<protein>
    <submittedName>
        <fullName evidence="1">Uncharacterized protein</fullName>
    </submittedName>
</protein>
<organism evidence="1 2">
    <name type="scientific">Hypsizygus marmoreus</name>
    <name type="common">White beech mushroom</name>
    <name type="synonym">Agaricus marmoreus</name>
    <dbReference type="NCBI Taxonomy" id="39966"/>
    <lineage>
        <taxon>Eukaryota</taxon>
        <taxon>Fungi</taxon>
        <taxon>Dikarya</taxon>
        <taxon>Basidiomycota</taxon>
        <taxon>Agaricomycotina</taxon>
        <taxon>Agaricomycetes</taxon>
        <taxon>Agaricomycetidae</taxon>
        <taxon>Agaricales</taxon>
        <taxon>Tricholomatineae</taxon>
        <taxon>Lyophyllaceae</taxon>
        <taxon>Hypsizygus</taxon>
    </lineage>
</organism>
<sequence>MFELRDFLCFTPTKLWLERRGAEPENKDGFAQFKVNAYLELGYLTQRAGGDCYENRSSASSAIHRHVFHGIVVRDIQWMEVVFDFEVGAQPVS</sequence>
<evidence type="ECO:0000313" key="2">
    <source>
        <dbReference type="Proteomes" id="UP000076154"/>
    </source>
</evidence>
<comment type="caution">
    <text evidence="1">The sequence shown here is derived from an EMBL/GenBank/DDBJ whole genome shotgun (WGS) entry which is preliminary data.</text>
</comment>
<gene>
    <name evidence="1" type="ORF">Hypma_016383</name>
</gene>